<name>A0A8H9MDR9_9PSEU</name>
<organism evidence="2 3">
    <name type="scientific">Amycolatopsis bartoniae</name>
    <dbReference type="NCBI Taxonomy" id="941986"/>
    <lineage>
        <taxon>Bacteria</taxon>
        <taxon>Bacillati</taxon>
        <taxon>Actinomycetota</taxon>
        <taxon>Actinomycetes</taxon>
        <taxon>Pseudonocardiales</taxon>
        <taxon>Pseudonocardiaceae</taxon>
        <taxon>Amycolatopsis</taxon>
    </lineage>
</organism>
<keyword evidence="3" id="KW-1185">Reference proteome</keyword>
<gene>
    <name evidence="2" type="ORF">GCM10017566_64440</name>
</gene>
<dbReference type="EMBL" id="BNAV01000014">
    <property type="protein sequence ID" value="GHF81348.1"/>
    <property type="molecule type" value="Genomic_DNA"/>
</dbReference>
<comment type="caution">
    <text evidence="2">The sequence shown here is derived from an EMBL/GenBank/DDBJ whole genome shotgun (WGS) entry which is preliminary data.</text>
</comment>
<protein>
    <submittedName>
        <fullName evidence="2">Uncharacterized protein</fullName>
    </submittedName>
</protein>
<reference evidence="2" key="2">
    <citation type="submission" date="2020-09" db="EMBL/GenBank/DDBJ databases">
        <authorList>
            <person name="Sun Q."/>
            <person name="Zhou Y."/>
        </authorList>
    </citation>
    <scope>NUCLEOTIDE SEQUENCE</scope>
    <source>
        <strain evidence="2">CGMCC 4.7679</strain>
    </source>
</reference>
<reference evidence="2" key="1">
    <citation type="journal article" date="2014" name="Int. J. Syst. Evol. Microbiol.">
        <title>Complete genome sequence of Corynebacterium casei LMG S-19264T (=DSM 44701T), isolated from a smear-ripened cheese.</title>
        <authorList>
            <consortium name="US DOE Joint Genome Institute (JGI-PGF)"/>
            <person name="Walter F."/>
            <person name="Albersmeier A."/>
            <person name="Kalinowski J."/>
            <person name="Ruckert C."/>
        </authorList>
    </citation>
    <scope>NUCLEOTIDE SEQUENCE</scope>
    <source>
        <strain evidence="2">CGMCC 4.7679</strain>
    </source>
</reference>
<feature type="transmembrane region" description="Helical" evidence="1">
    <location>
        <begin position="6"/>
        <end position="23"/>
    </location>
</feature>
<dbReference type="AlphaFoldDB" id="A0A8H9MDR9"/>
<keyword evidence="1" id="KW-1133">Transmembrane helix</keyword>
<feature type="transmembrane region" description="Helical" evidence="1">
    <location>
        <begin position="99"/>
        <end position="122"/>
    </location>
</feature>
<keyword evidence="1" id="KW-0472">Membrane</keyword>
<proteinExistence type="predicted"/>
<sequence length="179" mass="20384">MLGQATFLFMGILVVSYEYLWFLTVVRWTPTFRDTLVPLVLGVSEIVPQFFLRGGTTWWTSTSIFVLVGAAAFFNTITRLEPELFSSDGREAFREVRTVLWRLMMCCIGTSLFAGTIAWSTAFHEVRLVSMIAAWALGTALFVVVSLSEHALDRVYAIFEIERRPKKSDRKRRRITATG</sequence>
<evidence type="ECO:0000313" key="3">
    <source>
        <dbReference type="Proteomes" id="UP000658656"/>
    </source>
</evidence>
<accession>A0A8H9MDR9</accession>
<evidence type="ECO:0000256" key="1">
    <source>
        <dbReference type="SAM" id="Phobius"/>
    </source>
</evidence>
<keyword evidence="1" id="KW-0812">Transmembrane</keyword>
<feature type="transmembrane region" description="Helical" evidence="1">
    <location>
        <begin position="128"/>
        <end position="147"/>
    </location>
</feature>
<feature type="transmembrane region" description="Helical" evidence="1">
    <location>
        <begin position="58"/>
        <end position="78"/>
    </location>
</feature>
<dbReference type="Proteomes" id="UP000658656">
    <property type="component" value="Unassembled WGS sequence"/>
</dbReference>
<evidence type="ECO:0000313" key="2">
    <source>
        <dbReference type="EMBL" id="GHF81348.1"/>
    </source>
</evidence>